<evidence type="ECO:0000313" key="2">
    <source>
        <dbReference type="Proteomes" id="UP000694930"/>
    </source>
</evidence>
<dbReference type="GeneID" id="107021804"/>
<evidence type="ECO:0000313" key="3">
    <source>
        <dbReference type="RefSeq" id="XP_015078007.1"/>
    </source>
</evidence>
<organism evidence="2 3">
    <name type="scientific">Solanum pennellii</name>
    <name type="common">Tomato</name>
    <name type="synonym">Lycopersicon pennellii</name>
    <dbReference type="NCBI Taxonomy" id="28526"/>
    <lineage>
        <taxon>Eukaryota</taxon>
        <taxon>Viridiplantae</taxon>
        <taxon>Streptophyta</taxon>
        <taxon>Embryophyta</taxon>
        <taxon>Tracheophyta</taxon>
        <taxon>Spermatophyta</taxon>
        <taxon>Magnoliopsida</taxon>
        <taxon>eudicotyledons</taxon>
        <taxon>Gunneridae</taxon>
        <taxon>Pentapetalae</taxon>
        <taxon>asterids</taxon>
        <taxon>lamiids</taxon>
        <taxon>Solanales</taxon>
        <taxon>Solanaceae</taxon>
        <taxon>Solanoideae</taxon>
        <taxon>Solaneae</taxon>
        <taxon>Solanum</taxon>
        <taxon>Solanum subgen. Lycopersicon</taxon>
    </lineage>
</organism>
<name>A0ABM1GZ60_SOLPN</name>
<gene>
    <name evidence="3" type="primary">LOC107021804</name>
</gene>
<dbReference type="Pfam" id="PF00665">
    <property type="entry name" value="rve"/>
    <property type="match status" value="1"/>
</dbReference>
<sequence length="148" mass="16737">MDVIGLIEPSASDGQRFILVAIDYFTKWMEAASYKSVTNKVVADFVRNNLICRFGVPESLITDNGANLNSHLMRDICDQFKITHRNSTAYRPQMNGVYGTEEVIPAEVEIPSLRIIQKAEFSNAEWVNKSIDQLTLIDEKRMIVVCHG</sequence>
<dbReference type="Gene3D" id="3.30.420.10">
    <property type="entry name" value="Ribonuclease H-like superfamily/Ribonuclease H"/>
    <property type="match status" value="1"/>
</dbReference>
<dbReference type="PANTHER" id="PTHR37984">
    <property type="entry name" value="PROTEIN CBG26694"/>
    <property type="match status" value="1"/>
</dbReference>
<dbReference type="PANTHER" id="PTHR37984:SF5">
    <property type="entry name" value="PROTEIN NYNRIN-LIKE"/>
    <property type="match status" value="1"/>
</dbReference>
<proteinExistence type="predicted"/>
<dbReference type="InterPro" id="IPR036397">
    <property type="entry name" value="RNaseH_sf"/>
</dbReference>
<reference evidence="2" key="1">
    <citation type="journal article" date="2014" name="Nat. Genet.">
        <title>The genome of the stress-tolerant wild tomato species Solanum pennellii.</title>
        <authorList>
            <person name="Bolger A."/>
            <person name="Scossa F."/>
            <person name="Bolger M.E."/>
            <person name="Lanz C."/>
            <person name="Maumus F."/>
            <person name="Tohge T."/>
            <person name="Quesneville H."/>
            <person name="Alseekh S."/>
            <person name="Sorensen I."/>
            <person name="Lichtenstein G."/>
            <person name="Fich E.A."/>
            <person name="Conte M."/>
            <person name="Keller H."/>
            <person name="Schneeberger K."/>
            <person name="Schwacke R."/>
            <person name="Ofner I."/>
            <person name="Vrebalov J."/>
            <person name="Xu Y."/>
            <person name="Osorio S."/>
            <person name="Aflitos S.A."/>
            <person name="Schijlen E."/>
            <person name="Jimenez-Gomez J.M."/>
            <person name="Ryngajllo M."/>
            <person name="Kimura S."/>
            <person name="Kumar R."/>
            <person name="Koenig D."/>
            <person name="Headland L.R."/>
            <person name="Maloof J.N."/>
            <person name="Sinha N."/>
            <person name="van Ham R.C."/>
            <person name="Lankhorst R.K."/>
            <person name="Mao L."/>
            <person name="Vogel A."/>
            <person name="Arsova B."/>
            <person name="Panstruga R."/>
            <person name="Fei Z."/>
            <person name="Rose J.K."/>
            <person name="Zamir D."/>
            <person name="Carrari F."/>
            <person name="Giovannoni J.J."/>
            <person name="Weigel D."/>
            <person name="Usadel B."/>
            <person name="Fernie A.R."/>
        </authorList>
    </citation>
    <scope>NUCLEOTIDE SEQUENCE [LARGE SCALE GENOMIC DNA]</scope>
    <source>
        <strain evidence="2">cv. LA0716</strain>
    </source>
</reference>
<keyword evidence="2" id="KW-1185">Reference proteome</keyword>
<dbReference type="Proteomes" id="UP000694930">
    <property type="component" value="Chromosome 1"/>
</dbReference>
<protein>
    <submittedName>
        <fullName evidence="3">Uncharacterized protein K02A2.6-like</fullName>
    </submittedName>
</protein>
<evidence type="ECO:0000259" key="1">
    <source>
        <dbReference type="PROSITE" id="PS50994"/>
    </source>
</evidence>
<reference evidence="3" key="2">
    <citation type="submission" date="2025-08" db="UniProtKB">
        <authorList>
            <consortium name="RefSeq"/>
        </authorList>
    </citation>
    <scope>IDENTIFICATION</scope>
</reference>
<dbReference type="RefSeq" id="XP_015078007.1">
    <property type="nucleotide sequence ID" value="XM_015222521.1"/>
</dbReference>
<dbReference type="InterPro" id="IPR050951">
    <property type="entry name" value="Retrovirus_Pol_polyprotein"/>
</dbReference>
<dbReference type="InterPro" id="IPR012337">
    <property type="entry name" value="RNaseH-like_sf"/>
</dbReference>
<dbReference type="InterPro" id="IPR001584">
    <property type="entry name" value="Integrase_cat-core"/>
</dbReference>
<feature type="domain" description="Integrase catalytic" evidence="1">
    <location>
        <begin position="1"/>
        <end position="97"/>
    </location>
</feature>
<accession>A0ABM1GZ60</accession>
<dbReference type="SUPFAM" id="SSF53098">
    <property type="entry name" value="Ribonuclease H-like"/>
    <property type="match status" value="1"/>
</dbReference>
<dbReference type="PROSITE" id="PS50994">
    <property type="entry name" value="INTEGRASE"/>
    <property type="match status" value="1"/>
</dbReference>